<name>A0A1B2IDA7_9CAUD</name>
<protein>
    <submittedName>
        <fullName evidence="2">Putative thymidylate kinase</fullName>
    </submittedName>
</protein>
<feature type="domain" description="Thymidylate kinase-like" evidence="1">
    <location>
        <begin position="8"/>
        <end position="139"/>
    </location>
</feature>
<keyword evidence="2" id="KW-0418">Kinase</keyword>
<keyword evidence="2" id="KW-0808">Transferase</keyword>
<reference evidence="3" key="1">
    <citation type="submission" date="2016-06" db="EMBL/GenBank/DDBJ databases">
        <authorList>
            <person name="Berg J.A."/>
            <person name="Grossarth S.E."/>
            <person name="Jarvis T.M."/>
            <person name="Merrill B.D."/>
            <person name="Breakwell D.P."/>
            <person name="Hope S."/>
            <person name="Grose J.H."/>
        </authorList>
    </citation>
    <scope>NUCLEOTIDE SEQUENCE [LARGE SCALE GENOMIC DNA]</scope>
</reference>
<proteinExistence type="predicted"/>
<dbReference type="KEGG" id="vg:29069235"/>
<evidence type="ECO:0000259" key="1">
    <source>
        <dbReference type="Pfam" id="PF02223"/>
    </source>
</evidence>
<dbReference type="Pfam" id="PF02223">
    <property type="entry name" value="Thymidylate_kin"/>
    <property type="match status" value="1"/>
</dbReference>
<dbReference type="GeneID" id="29069235"/>
<dbReference type="OrthoDB" id="12206at10239"/>
<sequence>MTAITAAFDGHDYAGKSTMVQKVRAVLEGLGLRVKVVNHPCADTETGQFARRQLVTGVADALVARAMCQDFEYTLQYVVPQYDVVLLDRWAPVTIANQGDEGRQEVFRSGVCNQPGSPQIYVSMEVGFETAKLRRSKRLAEKGLDWDDAVSGKMFESEEAWDAYRDRYRYAFQILTEGGDKFQWLKFDEQSDQVTAPLTIATAIAVAYVNKLK</sequence>
<dbReference type="InterPro" id="IPR027417">
    <property type="entry name" value="P-loop_NTPase"/>
</dbReference>
<dbReference type="EMBL" id="KX397368">
    <property type="protein sequence ID" value="ANZ49195.1"/>
    <property type="molecule type" value="Genomic_DNA"/>
</dbReference>
<dbReference type="RefSeq" id="YP_009293081.1">
    <property type="nucleotide sequence ID" value="NC_031127.1"/>
</dbReference>
<organism evidence="2 3">
    <name type="scientific">Erwinia phage vB_EamM_Huxley</name>
    <dbReference type="NCBI Taxonomy" id="1883373"/>
    <lineage>
        <taxon>Viruses</taxon>
        <taxon>Duplodnaviria</taxon>
        <taxon>Heunggongvirae</taxon>
        <taxon>Uroviricota</taxon>
        <taxon>Caudoviricetes</taxon>
        <taxon>Chimalliviridae</taxon>
        <taxon>Machinavirus</taxon>
        <taxon>Machinavirus machina</taxon>
    </lineage>
</organism>
<evidence type="ECO:0000313" key="2">
    <source>
        <dbReference type="EMBL" id="ANZ49195.1"/>
    </source>
</evidence>
<dbReference type="SUPFAM" id="SSF52540">
    <property type="entry name" value="P-loop containing nucleoside triphosphate hydrolases"/>
    <property type="match status" value="1"/>
</dbReference>
<accession>A0A1B2IDA7</accession>
<dbReference type="Proteomes" id="UP000203302">
    <property type="component" value="Segment"/>
</dbReference>
<evidence type="ECO:0000313" key="3">
    <source>
        <dbReference type="Proteomes" id="UP000203302"/>
    </source>
</evidence>
<dbReference type="GO" id="GO:0016301">
    <property type="term" value="F:kinase activity"/>
    <property type="evidence" value="ECO:0007669"/>
    <property type="project" value="UniProtKB-KW"/>
</dbReference>
<gene>
    <name evidence="2" type="ORF">HUXLEY_113</name>
</gene>
<dbReference type="InterPro" id="IPR039430">
    <property type="entry name" value="Thymidylate_kin-like_dom"/>
</dbReference>
<dbReference type="Gene3D" id="3.40.50.300">
    <property type="entry name" value="P-loop containing nucleotide triphosphate hydrolases"/>
    <property type="match status" value="1"/>
</dbReference>